<dbReference type="EMBL" id="BMEQ01000001">
    <property type="protein sequence ID" value="GGG44338.1"/>
    <property type="molecule type" value="Genomic_DNA"/>
</dbReference>
<comment type="caution">
    <text evidence="2">The sequence shown here is derived from an EMBL/GenBank/DDBJ whole genome shotgun (WGS) entry which is preliminary data.</text>
</comment>
<dbReference type="Proteomes" id="UP000638848">
    <property type="component" value="Unassembled WGS sequence"/>
</dbReference>
<proteinExistence type="predicted"/>
<accession>A0A917GFW9</accession>
<keyword evidence="3" id="KW-1185">Reference proteome</keyword>
<evidence type="ECO:0000313" key="3">
    <source>
        <dbReference type="Proteomes" id="UP000638848"/>
    </source>
</evidence>
<name>A0A917GFW9_9MICC</name>
<feature type="region of interest" description="Disordered" evidence="1">
    <location>
        <begin position="107"/>
        <end position="128"/>
    </location>
</feature>
<sequence length="128" mass="14374">MEQYLRPVEGAKEEVRRAPRVPHGLGKDGKELWRSVVKDFDLTESELNILAECARLKDDLKKLREIVERDGIMQDSPQGRRVHPAQVEIRNSSKLLGQHLASLRLPFADDEGGSAGKPRGFLAARQHG</sequence>
<dbReference type="AlphaFoldDB" id="A0A917GFW9"/>
<evidence type="ECO:0000313" key="2">
    <source>
        <dbReference type="EMBL" id="GGG44338.1"/>
    </source>
</evidence>
<reference evidence="2" key="2">
    <citation type="submission" date="2020-09" db="EMBL/GenBank/DDBJ databases">
        <authorList>
            <person name="Sun Q."/>
            <person name="Zhou Y."/>
        </authorList>
    </citation>
    <scope>NUCLEOTIDE SEQUENCE</scope>
    <source>
        <strain evidence="2">CGMCC 1.12187</strain>
    </source>
</reference>
<evidence type="ECO:0000256" key="1">
    <source>
        <dbReference type="SAM" id="MobiDB-lite"/>
    </source>
</evidence>
<organism evidence="2 3">
    <name type="scientific">Kocuria dechangensis</name>
    <dbReference type="NCBI Taxonomy" id="1176249"/>
    <lineage>
        <taxon>Bacteria</taxon>
        <taxon>Bacillati</taxon>
        <taxon>Actinomycetota</taxon>
        <taxon>Actinomycetes</taxon>
        <taxon>Micrococcales</taxon>
        <taxon>Micrococcaceae</taxon>
        <taxon>Kocuria</taxon>
    </lineage>
</organism>
<reference evidence="2" key="1">
    <citation type="journal article" date="2014" name="Int. J. Syst. Evol. Microbiol.">
        <title>Complete genome sequence of Corynebacterium casei LMG S-19264T (=DSM 44701T), isolated from a smear-ripened cheese.</title>
        <authorList>
            <consortium name="US DOE Joint Genome Institute (JGI-PGF)"/>
            <person name="Walter F."/>
            <person name="Albersmeier A."/>
            <person name="Kalinowski J."/>
            <person name="Ruckert C."/>
        </authorList>
    </citation>
    <scope>NUCLEOTIDE SEQUENCE</scope>
    <source>
        <strain evidence="2">CGMCC 1.12187</strain>
    </source>
</reference>
<gene>
    <name evidence="2" type="ORF">GCM10011374_03310</name>
</gene>
<feature type="region of interest" description="Disordered" evidence="1">
    <location>
        <begin position="1"/>
        <end position="24"/>
    </location>
</feature>
<protein>
    <submittedName>
        <fullName evidence="2">Uncharacterized protein</fullName>
    </submittedName>
</protein>